<comment type="caution">
    <text evidence="1">The sequence shown here is derived from an EMBL/GenBank/DDBJ whole genome shotgun (WGS) entry which is preliminary data.</text>
</comment>
<evidence type="ECO:0008006" key="3">
    <source>
        <dbReference type="Google" id="ProtNLM"/>
    </source>
</evidence>
<proteinExistence type="predicted"/>
<dbReference type="EMBL" id="JACCCZ010000001">
    <property type="protein sequence ID" value="NYG00971.1"/>
    <property type="molecule type" value="Genomic_DNA"/>
</dbReference>
<evidence type="ECO:0000313" key="2">
    <source>
        <dbReference type="Proteomes" id="UP000549695"/>
    </source>
</evidence>
<sequence>MTVALGHILPLERENRWSDLLAVLIERDSKAASKALGIEQENWKRVRREHGVTSKDRVDLILESDGTIEAVIEVKLLSGLGPTQLDRYRRAFPHARHHILISLGRLRLDIERNTDWRCVTWEQVLASFAQSADKWVAETATDWRVYLDQVLPSIEADTQWNSLVDGEDFVLAMRARGSWVFDNLVLPDGVEADFVQSSSGVSWVVRVFAQTLDPSYQVLADAEETLPNRNWPKFVTPEGPRPRGPSVLVTLLQSGVSDSRSFNWEHLYRLWQLMSERRGDWASTAARPRADHDREAIDQLRAAGAPALLGAGYGDAQARISGTCMFGARYRIAADASLREIAAELGKAASLVHELAAVPFR</sequence>
<dbReference type="AlphaFoldDB" id="A0A852W0F2"/>
<keyword evidence="2" id="KW-1185">Reference proteome</keyword>
<dbReference type="Proteomes" id="UP000549695">
    <property type="component" value="Unassembled WGS sequence"/>
</dbReference>
<reference evidence="1 2" key="1">
    <citation type="submission" date="2020-07" db="EMBL/GenBank/DDBJ databases">
        <title>Sequencing the genomes of 1000 actinobacteria strains.</title>
        <authorList>
            <person name="Klenk H.-P."/>
        </authorList>
    </citation>
    <scope>NUCLEOTIDE SEQUENCE [LARGE SCALE GENOMIC DNA]</scope>
    <source>
        <strain evidence="1 2">DSM 44749</strain>
    </source>
</reference>
<name>A0A852W0F2_PSEA5</name>
<organism evidence="1 2">
    <name type="scientific">Pseudonocardia alni</name>
    <name type="common">Amycolata alni</name>
    <dbReference type="NCBI Taxonomy" id="33907"/>
    <lineage>
        <taxon>Bacteria</taxon>
        <taxon>Bacillati</taxon>
        <taxon>Actinomycetota</taxon>
        <taxon>Actinomycetes</taxon>
        <taxon>Pseudonocardiales</taxon>
        <taxon>Pseudonocardiaceae</taxon>
        <taxon>Pseudonocardia</taxon>
    </lineage>
</organism>
<gene>
    <name evidence="1" type="ORF">HDA37_001256</name>
</gene>
<protein>
    <recommendedName>
        <fullName evidence="3">PD-(D/E)XK nuclease superfamily protein</fullName>
    </recommendedName>
</protein>
<accession>A0A852W0F2</accession>
<evidence type="ECO:0000313" key="1">
    <source>
        <dbReference type="EMBL" id="NYG00971.1"/>
    </source>
</evidence>